<dbReference type="NCBIfam" id="TIGR03083">
    <property type="entry name" value="maleylpyruvate isomerase family mycothiol-dependent enzyme"/>
    <property type="match status" value="1"/>
</dbReference>
<evidence type="ECO:0000259" key="1">
    <source>
        <dbReference type="Pfam" id="PF11716"/>
    </source>
</evidence>
<gene>
    <name evidence="2" type="ORF">SAMN05421806_101591</name>
</gene>
<proteinExistence type="predicted"/>
<dbReference type="GO" id="GO:0005886">
    <property type="term" value="C:plasma membrane"/>
    <property type="evidence" value="ECO:0007669"/>
    <property type="project" value="TreeGrafter"/>
</dbReference>
<evidence type="ECO:0000313" key="2">
    <source>
        <dbReference type="EMBL" id="SDJ47850.1"/>
    </source>
</evidence>
<feature type="domain" description="Mycothiol-dependent maleylpyruvate isomerase metal-binding" evidence="1">
    <location>
        <begin position="14"/>
        <end position="140"/>
    </location>
</feature>
<dbReference type="EMBL" id="FNFF01000001">
    <property type="protein sequence ID" value="SDJ47850.1"/>
    <property type="molecule type" value="Genomic_DNA"/>
</dbReference>
<evidence type="ECO:0000313" key="3">
    <source>
        <dbReference type="Proteomes" id="UP000199155"/>
    </source>
</evidence>
<reference evidence="2 3" key="1">
    <citation type="submission" date="2016-10" db="EMBL/GenBank/DDBJ databases">
        <authorList>
            <person name="de Groot N.N."/>
        </authorList>
    </citation>
    <scope>NUCLEOTIDE SEQUENCE [LARGE SCALE GENOMIC DNA]</scope>
    <source>
        <strain evidence="2 3">CGMCC 4.5727</strain>
    </source>
</reference>
<dbReference type="SUPFAM" id="SSF109854">
    <property type="entry name" value="DinB/YfiT-like putative metalloenzymes"/>
    <property type="match status" value="1"/>
</dbReference>
<dbReference type="PANTHER" id="PTHR40758">
    <property type="entry name" value="CONSERVED PROTEIN"/>
    <property type="match status" value="1"/>
</dbReference>
<dbReference type="Pfam" id="PF11716">
    <property type="entry name" value="MDMPI_N"/>
    <property type="match status" value="1"/>
</dbReference>
<dbReference type="AlphaFoldDB" id="A0A1G8U4A1"/>
<dbReference type="RefSeq" id="WP_093607029.1">
    <property type="nucleotide sequence ID" value="NZ_FNFF01000001.1"/>
</dbReference>
<name>A0A1G8U4A1_9ACTN</name>
<dbReference type="Proteomes" id="UP000199155">
    <property type="component" value="Unassembled WGS sequence"/>
</dbReference>
<dbReference type="PANTHER" id="PTHR40758:SF1">
    <property type="entry name" value="CONSERVED PROTEIN"/>
    <property type="match status" value="1"/>
</dbReference>
<dbReference type="InterPro" id="IPR017517">
    <property type="entry name" value="Maleyloyr_isom"/>
</dbReference>
<dbReference type="InterPro" id="IPR024344">
    <property type="entry name" value="MDMPI_metal-binding"/>
</dbReference>
<protein>
    <submittedName>
        <fullName evidence="2">TIGR03083 family protein</fullName>
    </submittedName>
</protein>
<sequence length="270" mass="29672">MTRAAQDLHELYAARITDQTRRLTEAVAGADAAAPVPGLDGWTLAHLLRHVGGAHRWAETVIRTRATAPVSDDQVNEVTPGKDDDVPGLSAWLLEGAEQFAATLRATPEDTPVWTVAPSGKPVFWARRMTYETVVHRYDATVAAGGRYTLDARTAIDGIEEWLGFSTLPQAYASPEDQAALIAPARTLHLHGTDAPDDDGEAGEWLIDLGTEPMTWRRGHEKATTAVRGPLRDILLALYERRAPDAELQLFGEEDLFARWVHAAGDWLRR</sequence>
<organism evidence="2 3">
    <name type="scientific">Streptomyces indicus</name>
    <dbReference type="NCBI Taxonomy" id="417292"/>
    <lineage>
        <taxon>Bacteria</taxon>
        <taxon>Bacillati</taxon>
        <taxon>Actinomycetota</taxon>
        <taxon>Actinomycetes</taxon>
        <taxon>Kitasatosporales</taxon>
        <taxon>Streptomycetaceae</taxon>
        <taxon>Streptomyces</taxon>
    </lineage>
</organism>
<dbReference type="STRING" id="417292.SAMN05421806_101591"/>
<dbReference type="OrthoDB" id="3671213at2"/>
<dbReference type="GO" id="GO:0046872">
    <property type="term" value="F:metal ion binding"/>
    <property type="evidence" value="ECO:0007669"/>
    <property type="project" value="InterPro"/>
</dbReference>
<keyword evidence="3" id="KW-1185">Reference proteome</keyword>
<dbReference type="InterPro" id="IPR034660">
    <property type="entry name" value="DinB/YfiT-like"/>
</dbReference>
<accession>A0A1G8U4A1</accession>